<dbReference type="PROSITE" id="PS51257">
    <property type="entry name" value="PROKAR_LIPOPROTEIN"/>
    <property type="match status" value="1"/>
</dbReference>
<evidence type="ECO:0000313" key="1">
    <source>
        <dbReference type="EMBL" id="APT58392.1"/>
    </source>
</evidence>
<reference evidence="2" key="3">
    <citation type="submission" date="2023-09" db="EMBL/GenBank/DDBJ databases">
        <authorList>
            <person name="Schober I."/>
            <person name="Bunk B."/>
        </authorList>
    </citation>
    <scope>NUCLEOTIDE SEQUENCE</scope>
    <source>
        <strain evidence="2">DSM 103800</strain>
    </source>
</reference>
<gene>
    <name evidence="1" type="ORF">RGI145_16030</name>
    <name evidence="2" type="ORF">RQ831_06700</name>
</gene>
<evidence type="ECO:0008006" key="5">
    <source>
        <dbReference type="Google" id="ProtNLM"/>
    </source>
</evidence>
<evidence type="ECO:0000313" key="2">
    <source>
        <dbReference type="EMBL" id="MDT8330735.1"/>
    </source>
</evidence>
<dbReference type="Proteomes" id="UP000185494">
    <property type="component" value="Chromosome 1"/>
</dbReference>
<dbReference type="RefSeq" id="WP_075799158.1">
    <property type="nucleotide sequence ID" value="NZ_CP015583.1"/>
</dbReference>
<sequence>MRRVLRTSAVVAALLGLAACSNPYSPGQRALGGGLLGAGGGAAVAGLTGGDPATGALLGGAIGAVGGAITTPQRPYYGGYGPPRGYYRGW</sequence>
<protein>
    <recommendedName>
        <fullName evidence="5">Glycine zipper domain-containing protein</fullName>
    </recommendedName>
</protein>
<dbReference type="EMBL" id="CP015583">
    <property type="protein sequence ID" value="APT58392.1"/>
    <property type="molecule type" value="Genomic_DNA"/>
</dbReference>
<keyword evidence="4" id="KW-1185">Reference proteome</keyword>
<dbReference type="eggNOG" id="ENOG503317F">
    <property type="taxonomic scope" value="Bacteria"/>
</dbReference>
<dbReference type="EMBL" id="JAVVDO010000007">
    <property type="protein sequence ID" value="MDT8330735.1"/>
    <property type="molecule type" value="Genomic_DNA"/>
</dbReference>
<proteinExistence type="predicted"/>
<evidence type="ECO:0000313" key="3">
    <source>
        <dbReference type="Proteomes" id="UP000185494"/>
    </source>
</evidence>
<dbReference type="KEGG" id="rgi:RGI145_16030"/>
<dbReference type="STRING" id="257708.RGI145_16030"/>
<dbReference type="AlphaFoldDB" id="A0A1L7AI05"/>
<name>A0A1L7AI05_9PROT</name>
<dbReference type="Proteomes" id="UP001258945">
    <property type="component" value="Unassembled WGS sequence"/>
</dbReference>
<reference evidence="1 3" key="1">
    <citation type="submission" date="2016-05" db="EMBL/GenBank/DDBJ databases">
        <title>Complete Genome and Methylome Analysis of Psychrotrophic Bacterial Isolates from Antarctic Lake Untersee.</title>
        <authorList>
            <person name="Fomenkov A."/>
            <person name="Akimov V.N."/>
            <person name="Vasilyeva L.V."/>
            <person name="Andersen D."/>
            <person name="Vincze T."/>
            <person name="Roberts R.J."/>
        </authorList>
    </citation>
    <scope>NUCLEOTIDE SEQUENCE [LARGE SCALE GENOMIC DNA]</scope>
    <source>
        <strain evidence="1 3">U14-5</strain>
    </source>
</reference>
<organism evidence="1 3">
    <name type="scientific">Roseomonas gilardii</name>
    <dbReference type="NCBI Taxonomy" id="257708"/>
    <lineage>
        <taxon>Bacteria</taxon>
        <taxon>Pseudomonadati</taxon>
        <taxon>Pseudomonadota</taxon>
        <taxon>Alphaproteobacteria</taxon>
        <taxon>Acetobacterales</taxon>
        <taxon>Roseomonadaceae</taxon>
        <taxon>Roseomonas</taxon>
    </lineage>
</organism>
<reference evidence="2 4" key="2">
    <citation type="journal article" date="2019" name="Microb. Pathog.">
        <title>Comparison of VITEK 2, MALDI-TOF MS, 16S rRNA gene sequencing, and whole-genome sequencing for identification of Roseomonas mucosa.</title>
        <authorList>
            <person name="Rudolph W.W."/>
            <person name="Gunzer F."/>
            <person name="Trauth M."/>
            <person name="Bunk B."/>
            <person name="Bigge R."/>
            <person name="Schrottner P."/>
        </authorList>
    </citation>
    <scope>NUCLEOTIDE SEQUENCE [LARGE SCALE GENOMIC DNA]</scope>
    <source>
        <strain evidence="2 4">DSM 103800</strain>
    </source>
</reference>
<accession>A0A1L7AI05</accession>
<evidence type="ECO:0000313" key="4">
    <source>
        <dbReference type="Proteomes" id="UP001258945"/>
    </source>
</evidence>